<keyword evidence="5" id="KW-1185">Reference proteome</keyword>
<evidence type="ECO:0000313" key="4">
    <source>
        <dbReference type="EMBL" id="BES82888.1"/>
    </source>
</evidence>
<evidence type="ECO:0000256" key="2">
    <source>
        <dbReference type="ARBA" id="ARBA00022649"/>
    </source>
</evidence>
<dbReference type="Gene3D" id="4.10.1150.10">
    <property type="entry name" value="AF2212/PG0164-like"/>
    <property type="match status" value="1"/>
</dbReference>
<organism evidence="4 5">
    <name type="scientific">Pyrodictium abyssi</name>
    <dbReference type="NCBI Taxonomy" id="54256"/>
    <lineage>
        <taxon>Archaea</taxon>
        <taxon>Thermoproteota</taxon>
        <taxon>Thermoprotei</taxon>
        <taxon>Desulfurococcales</taxon>
        <taxon>Pyrodictiaceae</taxon>
        <taxon>Pyrodictium</taxon>
    </lineage>
</organism>
<keyword evidence="2 3" id="KW-1277">Toxin-antitoxin system</keyword>
<accession>A0ABM8IZC4</accession>
<gene>
    <name evidence="4" type="ORF">PABY_24550</name>
</gene>
<dbReference type="InterPro" id="IPR024069">
    <property type="entry name" value="AF2212-like_dom_sf"/>
</dbReference>
<dbReference type="Pfam" id="PF01954">
    <property type="entry name" value="AF2212-like"/>
    <property type="match status" value="1"/>
</dbReference>
<dbReference type="RefSeq" id="WP_338250641.1">
    <property type="nucleotide sequence ID" value="NZ_AP028907.1"/>
</dbReference>
<evidence type="ECO:0000313" key="5">
    <source>
        <dbReference type="Proteomes" id="UP001341135"/>
    </source>
</evidence>
<sequence>MSRVIRARYEKGVLKPLEKLDLREGEEIEIIIRRAPSHVFGVLLRRKPDLKPEDIDKVIEEIENEGVLLTLTSFSSILPVVWKLRNS</sequence>
<evidence type="ECO:0000256" key="1">
    <source>
        <dbReference type="ARBA" id="ARBA00006615"/>
    </source>
</evidence>
<name>A0ABM8IZC4_9CREN</name>
<proteinExistence type="inferred from homology"/>
<dbReference type="InterPro" id="IPR008203">
    <property type="entry name" value="AF2212-like"/>
</dbReference>
<dbReference type="Proteomes" id="UP001341135">
    <property type="component" value="Chromosome"/>
</dbReference>
<comment type="similarity">
    <text evidence="1 3">Belongs to the UPF0165 family.</text>
</comment>
<protein>
    <recommendedName>
        <fullName evidence="3">Antitoxin</fullName>
    </recommendedName>
</protein>
<comment type="function">
    <text evidence="3">Antitoxin component of a type II toxin-antitoxin (TA) system.</text>
</comment>
<dbReference type="GeneID" id="89290454"/>
<reference evidence="4 5" key="1">
    <citation type="submission" date="2023-09" db="EMBL/GenBank/DDBJ databases">
        <title>Pyrofollis japonicus gen. nov. sp. nov., a novel member of the family Pyrodictiaceae isolated from the Iheya North hydrothermal field.</title>
        <authorList>
            <person name="Miyazaki U."/>
            <person name="Sanari M."/>
            <person name="Tame A."/>
            <person name="Kitajima M."/>
            <person name="Okamoto A."/>
            <person name="Sawayama S."/>
            <person name="Miyazaki J."/>
            <person name="Takai K."/>
            <person name="Nakagawa S."/>
        </authorList>
    </citation>
    <scope>NUCLEOTIDE SEQUENCE [LARGE SCALE GENOMIC DNA]</scope>
    <source>
        <strain evidence="4 5">AV2</strain>
    </source>
</reference>
<dbReference type="EMBL" id="AP028907">
    <property type="protein sequence ID" value="BES82888.1"/>
    <property type="molecule type" value="Genomic_DNA"/>
</dbReference>
<evidence type="ECO:0000256" key="3">
    <source>
        <dbReference type="RuleBase" id="RU368051"/>
    </source>
</evidence>
<dbReference type="SUPFAM" id="SSF141694">
    <property type="entry name" value="AF2212/PG0164-like"/>
    <property type="match status" value="1"/>
</dbReference>